<keyword evidence="2 8" id="KW-0812">Transmembrane</keyword>
<dbReference type="HAMAP" id="MF_02065">
    <property type="entry name" value="MltG"/>
    <property type="match status" value="1"/>
</dbReference>
<dbReference type="CDD" id="cd08010">
    <property type="entry name" value="MltG_like"/>
    <property type="match status" value="1"/>
</dbReference>
<dbReference type="PANTHER" id="PTHR30518">
    <property type="entry name" value="ENDOLYTIC MUREIN TRANSGLYCOSYLASE"/>
    <property type="match status" value="1"/>
</dbReference>
<evidence type="ECO:0000256" key="1">
    <source>
        <dbReference type="ARBA" id="ARBA00022475"/>
    </source>
</evidence>
<keyword evidence="6" id="KW-0961">Cell wall biogenesis/degradation</keyword>
<evidence type="ECO:0000256" key="4">
    <source>
        <dbReference type="ARBA" id="ARBA00023136"/>
    </source>
</evidence>
<evidence type="ECO:0000256" key="6">
    <source>
        <dbReference type="ARBA" id="ARBA00023316"/>
    </source>
</evidence>
<reference evidence="9" key="1">
    <citation type="submission" date="2020-05" db="EMBL/GenBank/DDBJ databases">
        <authorList>
            <person name="Chiriac C."/>
            <person name="Salcher M."/>
            <person name="Ghai R."/>
            <person name="Kavagutti S V."/>
        </authorList>
    </citation>
    <scope>NUCLEOTIDE SEQUENCE</scope>
</reference>
<dbReference type="GO" id="GO:0016829">
    <property type="term" value="F:lyase activity"/>
    <property type="evidence" value="ECO:0007669"/>
    <property type="project" value="UniProtKB-KW"/>
</dbReference>
<dbReference type="Gene3D" id="3.30.1490.480">
    <property type="entry name" value="Endolytic murein transglycosylase"/>
    <property type="match status" value="1"/>
</dbReference>
<evidence type="ECO:0000256" key="7">
    <source>
        <dbReference type="SAM" id="MobiDB-lite"/>
    </source>
</evidence>
<dbReference type="PANTHER" id="PTHR30518:SF2">
    <property type="entry name" value="ENDOLYTIC MUREIN TRANSGLYCOSYLASE"/>
    <property type="match status" value="1"/>
</dbReference>
<dbReference type="GO" id="GO:0071555">
    <property type="term" value="P:cell wall organization"/>
    <property type="evidence" value="ECO:0007669"/>
    <property type="project" value="UniProtKB-KW"/>
</dbReference>
<evidence type="ECO:0000313" key="9">
    <source>
        <dbReference type="EMBL" id="CAB4654180.1"/>
    </source>
</evidence>
<keyword evidence="1" id="KW-1003">Cell membrane</keyword>
<proteinExistence type="inferred from homology"/>
<evidence type="ECO:0000256" key="2">
    <source>
        <dbReference type="ARBA" id="ARBA00022692"/>
    </source>
</evidence>
<dbReference type="InterPro" id="IPR003770">
    <property type="entry name" value="MLTG-like"/>
</dbReference>
<evidence type="ECO:0000256" key="8">
    <source>
        <dbReference type="SAM" id="Phobius"/>
    </source>
</evidence>
<feature type="compositionally biased region" description="Polar residues" evidence="7">
    <location>
        <begin position="1"/>
        <end position="14"/>
    </location>
</feature>
<keyword evidence="5" id="KW-0456">Lyase</keyword>
<protein>
    <submittedName>
        <fullName evidence="9">Unannotated protein</fullName>
    </submittedName>
</protein>
<gene>
    <name evidence="9" type="ORF">UFOPK2237_00695</name>
</gene>
<feature type="region of interest" description="Disordered" evidence="7">
    <location>
        <begin position="1"/>
        <end position="24"/>
    </location>
</feature>
<name>A0A6J6KWJ0_9ZZZZ</name>
<keyword evidence="3 8" id="KW-1133">Transmembrane helix</keyword>
<dbReference type="AlphaFoldDB" id="A0A6J6KWJ0"/>
<dbReference type="EMBL" id="CAEZWI010000075">
    <property type="protein sequence ID" value="CAB4654180.1"/>
    <property type="molecule type" value="Genomic_DNA"/>
</dbReference>
<keyword evidence="4 8" id="KW-0472">Membrane</keyword>
<feature type="transmembrane region" description="Helical" evidence="8">
    <location>
        <begin position="30"/>
        <end position="49"/>
    </location>
</feature>
<dbReference type="Pfam" id="PF02618">
    <property type="entry name" value="YceG"/>
    <property type="match status" value="1"/>
</dbReference>
<organism evidence="9">
    <name type="scientific">freshwater metagenome</name>
    <dbReference type="NCBI Taxonomy" id="449393"/>
    <lineage>
        <taxon>unclassified sequences</taxon>
        <taxon>metagenomes</taxon>
        <taxon>ecological metagenomes</taxon>
    </lineage>
</organism>
<dbReference type="NCBIfam" id="TIGR00247">
    <property type="entry name" value="endolytic transglycosylase MltG"/>
    <property type="match status" value="1"/>
</dbReference>
<sequence length="370" mass="39551">MSNVDLFSNSSTPNPKEPGHRSKKKSLGKTFVIILAVVAAIGLVTPQIISRLSGAPDFPGPGSGSVQVQIEPGETLAQIGNNLKALGVVASVDGFIAAANDNPDSGSIAPGAYNLLLEMKSSDAILALLDPANRVVTKVVIPEGKRATWTINTLATETGLPLADFESAIANASNLGLPDYADGNVEGFLFPATYEFGPGTTAEQMISEMIARFNAEAKSIDLEARAAQMGRSAYEIVIVASLLEVEGHPRDFTKVARVVYNRLAEPMPLQFDSSVNYGLGKTDVILTTELLNEDTPYNVYLRPGLPPTPIDSPGAQALEAALNPAAGDWLYFITIDLNTQETKFTRSYEEFLVYKDEFLAFCDANPGVCY</sequence>
<accession>A0A6J6KWJ0</accession>
<evidence type="ECO:0000256" key="5">
    <source>
        <dbReference type="ARBA" id="ARBA00023239"/>
    </source>
</evidence>
<evidence type="ECO:0000256" key="3">
    <source>
        <dbReference type="ARBA" id="ARBA00022989"/>
    </source>
</evidence>